<gene>
    <name evidence="1" type="ORF">M408DRAFT_8665</name>
</gene>
<reference evidence="1 2" key="1">
    <citation type="submission" date="2014-04" db="EMBL/GenBank/DDBJ databases">
        <authorList>
            <consortium name="DOE Joint Genome Institute"/>
            <person name="Kuo A."/>
            <person name="Zuccaro A."/>
            <person name="Kohler A."/>
            <person name="Nagy L.G."/>
            <person name="Floudas D."/>
            <person name="Copeland A."/>
            <person name="Barry K.W."/>
            <person name="Cichocki N."/>
            <person name="Veneault-Fourrey C."/>
            <person name="LaButti K."/>
            <person name="Lindquist E.A."/>
            <person name="Lipzen A."/>
            <person name="Lundell T."/>
            <person name="Morin E."/>
            <person name="Murat C."/>
            <person name="Sun H."/>
            <person name="Tunlid A."/>
            <person name="Henrissat B."/>
            <person name="Grigoriev I.V."/>
            <person name="Hibbett D.S."/>
            <person name="Martin F."/>
            <person name="Nordberg H.P."/>
            <person name="Cantor M.N."/>
            <person name="Hua S.X."/>
        </authorList>
    </citation>
    <scope>NUCLEOTIDE SEQUENCE [LARGE SCALE GENOMIC DNA]</scope>
    <source>
        <strain evidence="1 2">MAFF 305830</strain>
    </source>
</reference>
<keyword evidence="2" id="KW-1185">Reference proteome</keyword>
<dbReference type="Proteomes" id="UP000054097">
    <property type="component" value="Unassembled WGS sequence"/>
</dbReference>
<accession>A0A0C2WQN4</accession>
<protein>
    <recommendedName>
        <fullName evidence="3">F-box domain-containing protein</fullName>
    </recommendedName>
</protein>
<evidence type="ECO:0008006" key="3">
    <source>
        <dbReference type="Google" id="ProtNLM"/>
    </source>
</evidence>
<sequence>MHIMIELPRLTGSKCRLPCLKTLEILNSTADATWPVELETPALETYVVRRHVGNIRVFHKDVGTVKHLRINAAVQLSDFPMLQVLQLEQGVETTAILSQLELREDLCPELWCIEQINHLNINKSATHSRMLSSRSIQLLGVEELRGLEGVFSDLGEMLKIPLKFTHVKEAIKKTEELLANALRILEQAQRIVTCLQTDLAERRTALCPEQRLNMDVLALIFESCAQENPLTLLTIARVSRRWRTTVLSMPKAWSHLPLEASIHPRALQLFVDRSHPLPIHVVHPYVPAEVLLELDGIADRLHCASLSKCVSHSLPARFPQLERLFIGDKSFVYREDLNSSRFPRLRHFVYDSELMPSVFACGSPSQLPPLETLSVHITVRPEWHLLLDGCKDTLVSLRIHATMRISLTERKYQLPHLKTLEICNTNGGTWALKLESPVLETYIVQSDSNTSLHTDLGTVKHLRTNSTPQLHNYPMLQVLQLEGEADVFDVISQLGTYGICFDLERIEQRCSARTIDPDEVTSRLEAITSRPVRYSAVNEFSYLGVLLDSEIGQ</sequence>
<proteinExistence type="predicted"/>
<reference evidence="2" key="2">
    <citation type="submission" date="2015-01" db="EMBL/GenBank/DDBJ databases">
        <title>Evolutionary Origins and Diversification of the Mycorrhizal Mutualists.</title>
        <authorList>
            <consortium name="DOE Joint Genome Institute"/>
            <consortium name="Mycorrhizal Genomics Consortium"/>
            <person name="Kohler A."/>
            <person name="Kuo A."/>
            <person name="Nagy L.G."/>
            <person name="Floudas D."/>
            <person name="Copeland A."/>
            <person name="Barry K.W."/>
            <person name="Cichocki N."/>
            <person name="Veneault-Fourrey C."/>
            <person name="LaButti K."/>
            <person name="Lindquist E.A."/>
            <person name="Lipzen A."/>
            <person name="Lundell T."/>
            <person name="Morin E."/>
            <person name="Murat C."/>
            <person name="Riley R."/>
            <person name="Ohm R."/>
            <person name="Sun H."/>
            <person name="Tunlid A."/>
            <person name="Henrissat B."/>
            <person name="Grigoriev I.V."/>
            <person name="Hibbett D.S."/>
            <person name="Martin F."/>
        </authorList>
    </citation>
    <scope>NUCLEOTIDE SEQUENCE [LARGE SCALE GENOMIC DNA]</scope>
    <source>
        <strain evidence="2">MAFF 305830</strain>
    </source>
</reference>
<name>A0A0C2WQN4_SERVB</name>
<dbReference type="HOGENOM" id="CLU_492718_0_0_1"/>
<dbReference type="EMBL" id="KN824292">
    <property type="protein sequence ID" value="KIM28513.1"/>
    <property type="molecule type" value="Genomic_DNA"/>
</dbReference>
<organism evidence="1 2">
    <name type="scientific">Serendipita vermifera MAFF 305830</name>
    <dbReference type="NCBI Taxonomy" id="933852"/>
    <lineage>
        <taxon>Eukaryota</taxon>
        <taxon>Fungi</taxon>
        <taxon>Dikarya</taxon>
        <taxon>Basidiomycota</taxon>
        <taxon>Agaricomycotina</taxon>
        <taxon>Agaricomycetes</taxon>
        <taxon>Sebacinales</taxon>
        <taxon>Serendipitaceae</taxon>
        <taxon>Serendipita</taxon>
    </lineage>
</organism>
<evidence type="ECO:0000313" key="1">
    <source>
        <dbReference type="EMBL" id="KIM28513.1"/>
    </source>
</evidence>
<dbReference type="AlphaFoldDB" id="A0A0C2WQN4"/>
<evidence type="ECO:0000313" key="2">
    <source>
        <dbReference type="Proteomes" id="UP000054097"/>
    </source>
</evidence>